<dbReference type="RefSeq" id="WP_183404656.1">
    <property type="nucleotide sequence ID" value="NZ_JACHGG010000005.1"/>
</dbReference>
<dbReference type="AlphaFoldDB" id="A0A7W9T466"/>
<proteinExistence type="predicted"/>
<organism evidence="1 2">
    <name type="scientific">Hymenobacter luteus</name>
    <dbReference type="NCBI Taxonomy" id="1411122"/>
    <lineage>
        <taxon>Bacteria</taxon>
        <taxon>Pseudomonadati</taxon>
        <taxon>Bacteroidota</taxon>
        <taxon>Cytophagia</taxon>
        <taxon>Cytophagales</taxon>
        <taxon>Hymenobacteraceae</taxon>
        <taxon>Hymenobacter</taxon>
    </lineage>
</organism>
<accession>A0A7W9T466</accession>
<evidence type="ECO:0000313" key="1">
    <source>
        <dbReference type="EMBL" id="MBB6060585.1"/>
    </source>
</evidence>
<keyword evidence="2" id="KW-1185">Reference proteome</keyword>
<sequence>MKRIFATLPLILSINYQSDCKVAANDIQDILNRIINTKEITKFTEHYVSRNDTIYFCFEPSPAYNKQTLQELRHTILKIKNVNYLVYTDKQNESRKPVITFQILELTKTTASVRLGFSIEGVVGNFSLEKKNTWNIRSSEVYEI</sequence>
<dbReference type="Proteomes" id="UP000532746">
    <property type="component" value="Unassembled WGS sequence"/>
</dbReference>
<gene>
    <name evidence="1" type="ORF">HNQ93_003459</name>
</gene>
<dbReference type="EMBL" id="JACHGG010000005">
    <property type="protein sequence ID" value="MBB6060585.1"/>
    <property type="molecule type" value="Genomic_DNA"/>
</dbReference>
<comment type="caution">
    <text evidence="1">The sequence shown here is derived from an EMBL/GenBank/DDBJ whole genome shotgun (WGS) entry which is preliminary data.</text>
</comment>
<protein>
    <submittedName>
        <fullName evidence="1">Uncharacterized protein</fullName>
    </submittedName>
</protein>
<evidence type="ECO:0000313" key="2">
    <source>
        <dbReference type="Proteomes" id="UP000532746"/>
    </source>
</evidence>
<reference evidence="1 2" key="1">
    <citation type="submission" date="2020-08" db="EMBL/GenBank/DDBJ databases">
        <title>Genomic Encyclopedia of Type Strains, Phase IV (KMG-IV): sequencing the most valuable type-strain genomes for metagenomic binning, comparative biology and taxonomic classification.</title>
        <authorList>
            <person name="Goeker M."/>
        </authorList>
    </citation>
    <scope>NUCLEOTIDE SEQUENCE [LARGE SCALE GENOMIC DNA]</scope>
    <source>
        <strain evidence="1 2">DSM 26718</strain>
    </source>
</reference>
<name>A0A7W9T466_9BACT</name>